<dbReference type="Pfam" id="PF16731">
    <property type="entry name" value="GARP"/>
    <property type="match status" value="1"/>
</dbReference>
<dbReference type="GeneID" id="92377865"/>
<evidence type="ECO:0000256" key="2">
    <source>
        <dbReference type="SAM" id="Phobius"/>
    </source>
</evidence>
<dbReference type="RefSeq" id="XP_067082857.1">
    <property type="nucleotide sequence ID" value="XM_067226756.1"/>
</dbReference>
<evidence type="ECO:0000313" key="5">
    <source>
        <dbReference type="EMBL" id="SCU72349.1"/>
    </source>
</evidence>
<keyword evidence="2" id="KW-0472">Membrane</keyword>
<feature type="signal peptide" evidence="3">
    <location>
        <begin position="1"/>
        <end position="19"/>
    </location>
</feature>
<proteinExistence type="predicted"/>
<comment type="caution">
    <text evidence="5">The sequence shown here is derived from an EMBL/GenBank/DDBJ whole genome shotgun (WGS) entry which is preliminary data.</text>
</comment>
<feature type="chain" id="PRO_5009235561" evidence="3">
    <location>
        <begin position="20"/>
        <end position="319"/>
    </location>
</feature>
<feature type="transmembrane region" description="Helical" evidence="2">
    <location>
        <begin position="268"/>
        <end position="291"/>
    </location>
</feature>
<sequence length="319" mass="34855">MILIYYVYLSFLLFGSVLGRTALTENDGDEAVCELIKQLNGVPWDAVDSMKVHVRRNATVASQSGAIAEMEVRKAYAAVLRAASSQSAEAIEVVLAAFNKVRTAIVLCNEEIQRVRGLWSQFKDAAVRVVQCAEVANGYLKHLVDDTEVSFRRHVTDKCNKRERKNVTADSLNDAMQRALPFVKDPTIRANLTETEKLLRELEGIVGAASEARQGAAQQVPMAVAAGNEAAKVAISGLQPPPGPKPGPEPGPTPPPPPVPPERNEKPFYIILLSSIVLMVIVLFVLGSMALRQFCRTICYHKRIASGFSERELQAFADS</sequence>
<evidence type="ECO:0000259" key="4">
    <source>
        <dbReference type="Pfam" id="PF16731"/>
    </source>
</evidence>
<feature type="compositionally biased region" description="Pro residues" evidence="1">
    <location>
        <begin position="239"/>
        <end position="261"/>
    </location>
</feature>
<reference evidence="5" key="1">
    <citation type="submission" date="2016-09" db="EMBL/GenBank/DDBJ databases">
        <authorList>
            <person name="Hebert L."/>
            <person name="Moumen B."/>
        </authorList>
    </citation>
    <scope>NUCLEOTIDE SEQUENCE [LARGE SCALE GENOMIC DNA]</scope>
    <source>
        <strain evidence="5">OVI</strain>
    </source>
</reference>
<dbReference type="Gene3D" id="1.20.1260.80">
    <property type="match status" value="1"/>
</dbReference>
<keyword evidence="6" id="KW-1185">Reference proteome</keyword>
<keyword evidence="3" id="KW-0732">Signal</keyword>
<gene>
    <name evidence="5" type="ORF">TEOVI_000392500</name>
</gene>
<keyword evidence="2" id="KW-0812">Transmembrane</keyword>
<dbReference type="EMBL" id="CZPT02001851">
    <property type="protein sequence ID" value="SCU72349.1"/>
    <property type="molecule type" value="Genomic_DNA"/>
</dbReference>
<dbReference type="VEuPathDB" id="TriTrypDB:TEOVI_000392500"/>
<dbReference type="InterPro" id="IPR031987">
    <property type="entry name" value="GARP"/>
</dbReference>
<organism evidence="5 6">
    <name type="scientific">Trypanosoma equiperdum</name>
    <dbReference type="NCBI Taxonomy" id="5694"/>
    <lineage>
        <taxon>Eukaryota</taxon>
        <taxon>Discoba</taxon>
        <taxon>Euglenozoa</taxon>
        <taxon>Kinetoplastea</taxon>
        <taxon>Metakinetoplastina</taxon>
        <taxon>Trypanosomatida</taxon>
        <taxon>Trypanosomatidae</taxon>
        <taxon>Trypanosoma</taxon>
    </lineage>
</organism>
<accession>A0A1G4IIK8</accession>
<dbReference type="AlphaFoldDB" id="A0A1G4IIK8"/>
<feature type="region of interest" description="Disordered" evidence="1">
    <location>
        <begin position="235"/>
        <end position="261"/>
    </location>
</feature>
<protein>
    <submittedName>
        <fullName evidence="5">BarP protein, putative</fullName>
    </submittedName>
</protein>
<evidence type="ECO:0000256" key="3">
    <source>
        <dbReference type="SAM" id="SignalP"/>
    </source>
</evidence>
<keyword evidence="2" id="KW-1133">Transmembrane helix</keyword>
<dbReference type="Proteomes" id="UP000195570">
    <property type="component" value="Unassembled WGS sequence"/>
</dbReference>
<evidence type="ECO:0000256" key="1">
    <source>
        <dbReference type="SAM" id="MobiDB-lite"/>
    </source>
</evidence>
<feature type="domain" description="Trypanosoma glutamic acid/alanine-rich protein" evidence="4">
    <location>
        <begin position="31"/>
        <end position="214"/>
    </location>
</feature>
<evidence type="ECO:0000313" key="6">
    <source>
        <dbReference type="Proteomes" id="UP000195570"/>
    </source>
</evidence>
<name>A0A1G4IIK8_TRYEQ</name>